<keyword evidence="7" id="KW-0460">Magnesium</keyword>
<dbReference type="CDD" id="cd09274">
    <property type="entry name" value="RNase_HI_RT_Ty3"/>
    <property type="match status" value="1"/>
</dbReference>
<dbReference type="InterPro" id="IPR041577">
    <property type="entry name" value="RT_RNaseH_2"/>
</dbReference>
<keyword evidence="14" id="KW-1185">Reference proteome</keyword>
<name>A0A9K3JLE3_HELAN</name>
<evidence type="ECO:0000256" key="4">
    <source>
        <dbReference type="ARBA" id="ARBA00022722"/>
    </source>
</evidence>
<sequence length="779" mass="88326">MIELKNLNQTGSLSDYTKEFDTLLNRVKLIDENAASMYVGGLKPEIRCLVNIFKPTTMRDAIAMAKQQNVVYCTLFGDKEMGKNRMGTAVNTAVTPLKSTANITKNVGNPTNTLALLPTPPANQLIKNVKKIPSKVMEEKRAKNECFWCTEKYSPTHKCKFKHLYVLELYGEEDDDVGEECQGELQEMQTVPQISIHALTGITSFSTMRIMGNIGTRQLHILIDSGSTHNFLDQKLANKLNCFTRGLPLMKVKVANGKALDCSQLCKDFQWTMQGKWFRTDVLLLPLDNYDMVLGIQWLQSLDDIVWNFKALTMKFTVDSQVIELKGIHSNDVALCSLEKLTQLVSKGGPSIQLQLFSLQLDQSEKFQHQTTLSDLQHDVSIQALLDGYADVFQNPTSLPPDRSCNHRIHLIDESVTINKKAYRYPMGQKDVIEKMVQEMLDMGIIRHSVSPFASPVVLVKKKDGSWRLCVDYRKLNDHTIKNRFPIPLIEELLEELGGSEIYSKLDLRSGYHQIRMHQDDIHKTAFRTHQGLFEFLVLPFGLTNAPATFQGLMNSVFQKLLRKSVLIFFDDVLVYSKSLQQHVLDLQEVLQLFREHQLFAKLSKCSFAASKVEYLGHVISKHGVSTYPTKIEAVVKWLVPTTVKQLRGFLGLTGYYRRFISSYGSLAKPLTQLLQKDAFKWSPEAQQAFESLKTALCNAPVLALPDWSQEFVVETDASSQGLGAVLMQRNHPIAFVSKPLSARQCSLSVYEKELLAILLAVKHWHQYLILNHFTIKTD</sequence>
<dbReference type="InterPro" id="IPR043502">
    <property type="entry name" value="DNA/RNA_pol_sf"/>
</dbReference>
<dbReference type="SUPFAM" id="SSF50630">
    <property type="entry name" value="Acid proteases"/>
    <property type="match status" value="1"/>
</dbReference>
<evidence type="ECO:0000256" key="9">
    <source>
        <dbReference type="ARBA" id="ARBA00022908"/>
    </source>
</evidence>
<dbReference type="Pfam" id="PF17919">
    <property type="entry name" value="RT_RNaseH_2"/>
    <property type="match status" value="1"/>
</dbReference>
<dbReference type="InterPro" id="IPR000477">
    <property type="entry name" value="RT_dom"/>
</dbReference>
<keyword evidence="9" id="KW-0229">DNA integration</keyword>
<evidence type="ECO:0000256" key="7">
    <source>
        <dbReference type="ARBA" id="ARBA00022842"/>
    </source>
</evidence>
<dbReference type="CDD" id="cd01647">
    <property type="entry name" value="RT_LTR"/>
    <property type="match status" value="1"/>
</dbReference>
<dbReference type="EC" id="2.7.7.-" evidence="13"/>
<dbReference type="GO" id="GO:0003964">
    <property type="term" value="F:RNA-directed DNA polymerase activity"/>
    <property type="evidence" value="ECO:0007669"/>
    <property type="project" value="UniProtKB-KW"/>
</dbReference>
<dbReference type="EC" id="3.1.26.4" evidence="13"/>
<dbReference type="Proteomes" id="UP000215914">
    <property type="component" value="Unassembled WGS sequence"/>
</dbReference>
<keyword evidence="11" id="KW-0511">Multifunctional enzyme</keyword>
<keyword evidence="1" id="KW-0645">Protease</keyword>
<comment type="caution">
    <text evidence="13">The sequence shown here is derived from an EMBL/GenBank/DDBJ whole genome shotgun (WGS) entry which is preliminary data.</text>
</comment>
<dbReference type="EMBL" id="MNCJ02000317">
    <property type="protein sequence ID" value="KAF5817053.1"/>
    <property type="molecule type" value="Genomic_DNA"/>
</dbReference>
<dbReference type="Gene3D" id="3.30.70.270">
    <property type="match status" value="2"/>
</dbReference>
<evidence type="ECO:0000313" key="14">
    <source>
        <dbReference type="Proteomes" id="UP000215914"/>
    </source>
</evidence>
<dbReference type="InterPro" id="IPR001969">
    <property type="entry name" value="Aspartic_peptidase_AS"/>
</dbReference>
<keyword evidence="8" id="KW-0694">RNA-binding</keyword>
<evidence type="ECO:0000256" key="2">
    <source>
        <dbReference type="ARBA" id="ARBA00022679"/>
    </source>
</evidence>
<dbReference type="InterPro" id="IPR043128">
    <property type="entry name" value="Rev_trsase/Diguanyl_cyclase"/>
</dbReference>
<dbReference type="GO" id="GO:0003723">
    <property type="term" value="F:RNA binding"/>
    <property type="evidence" value="ECO:0007669"/>
    <property type="project" value="UniProtKB-KW"/>
</dbReference>
<reference evidence="13" key="1">
    <citation type="journal article" date="2017" name="Nature">
        <title>The sunflower genome provides insights into oil metabolism, flowering and Asterid evolution.</title>
        <authorList>
            <person name="Badouin H."/>
            <person name="Gouzy J."/>
            <person name="Grassa C.J."/>
            <person name="Murat F."/>
            <person name="Staton S.E."/>
            <person name="Cottret L."/>
            <person name="Lelandais-Briere C."/>
            <person name="Owens G.L."/>
            <person name="Carrere S."/>
            <person name="Mayjonade B."/>
            <person name="Legrand L."/>
            <person name="Gill N."/>
            <person name="Kane N.C."/>
            <person name="Bowers J.E."/>
            <person name="Hubner S."/>
            <person name="Bellec A."/>
            <person name="Berard A."/>
            <person name="Berges H."/>
            <person name="Blanchet N."/>
            <person name="Boniface M.C."/>
            <person name="Brunel D."/>
            <person name="Catrice O."/>
            <person name="Chaidir N."/>
            <person name="Claudel C."/>
            <person name="Donnadieu C."/>
            <person name="Faraut T."/>
            <person name="Fievet G."/>
            <person name="Helmstetter N."/>
            <person name="King M."/>
            <person name="Knapp S.J."/>
            <person name="Lai Z."/>
            <person name="Le Paslier M.C."/>
            <person name="Lippi Y."/>
            <person name="Lorenzon L."/>
            <person name="Mandel J.R."/>
            <person name="Marage G."/>
            <person name="Marchand G."/>
            <person name="Marquand E."/>
            <person name="Bret-Mestries E."/>
            <person name="Morien E."/>
            <person name="Nambeesan S."/>
            <person name="Nguyen T."/>
            <person name="Pegot-Espagnet P."/>
            <person name="Pouilly N."/>
            <person name="Raftis F."/>
            <person name="Sallet E."/>
            <person name="Schiex T."/>
            <person name="Thomas J."/>
            <person name="Vandecasteele C."/>
            <person name="Vares D."/>
            <person name="Vear F."/>
            <person name="Vautrin S."/>
            <person name="Crespi M."/>
            <person name="Mangin B."/>
            <person name="Burke J.M."/>
            <person name="Salse J."/>
            <person name="Munos S."/>
            <person name="Vincourt P."/>
            <person name="Rieseberg L.H."/>
            <person name="Langlade N.B."/>
        </authorList>
    </citation>
    <scope>NUCLEOTIDE SEQUENCE</scope>
    <source>
        <tissue evidence="13">Leaves</tissue>
    </source>
</reference>
<evidence type="ECO:0000256" key="6">
    <source>
        <dbReference type="ARBA" id="ARBA00022801"/>
    </source>
</evidence>
<dbReference type="SUPFAM" id="SSF56672">
    <property type="entry name" value="DNA/RNA polymerases"/>
    <property type="match status" value="1"/>
</dbReference>
<gene>
    <name evidence="13" type="ORF">HanXRQr2_Chr02g0048581</name>
</gene>
<dbReference type="PROSITE" id="PS00141">
    <property type="entry name" value="ASP_PROTEASE"/>
    <property type="match status" value="1"/>
</dbReference>
<evidence type="ECO:0000313" key="13">
    <source>
        <dbReference type="EMBL" id="KAF5817053.1"/>
    </source>
</evidence>
<dbReference type="FunFam" id="3.10.10.10:FF:000007">
    <property type="entry name" value="Retrovirus-related Pol polyprotein from transposon 17.6-like Protein"/>
    <property type="match status" value="1"/>
</dbReference>
<keyword evidence="5" id="KW-0255">Endonuclease</keyword>
<protein>
    <submittedName>
        <fullName evidence="13">Nucleotidyltransferase, Ribonuclease H</fullName>
        <ecNumber evidence="13">2.7.7.-</ecNumber>
        <ecNumber evidence="13">3.1.26.4</ecNumber>
    </submittedName>
</protein>
<dbReference type="Gene3D" id="3.10.10.10">
    <property type="entry name" value="HIV Type 1 Reverse Transcriptase, subunit A, domain 1"/>
    <property type="match status" value="1"/>
</dbReference>
<dbReference type="GO" id="GO:0004190">
    <property type="term" value="F:aspartic-type endopeptidase activity"/>
    <property type="evidence" value="ECO:0007669"/>
    <property type="project" value="InterPro"/>
</dbReference>
<accession>A0A9K3JLE3</accession>
<keyword evidence="2 13" id="KW-0808">Transferase</keyword>
<dbReference type="Gramene" id="mRNA:HanXRQr2_Chr02g0048581">
    <property type="protein sequence ID" value="CDS:HanXRQr2_Chr02g0048581.1"/>
    <property type="gene ID" value="HanXRQr2_Chr02g0048581"/>
</dbReference>
<dbReference type="AlphaFoldDB" id="A0A9K3JLE3"/>
<keyword evidence="6 13" id="KW-0378">Hydrolase</keyword>
<dbReference type="GO" id="GO:0015074">
    <property type="term" value="P:DNA integration"/>
    <property type="evidence" value="ECO:0007669"/>
    <property type="project" value="UniProtKB-KW"/>
</dbReference>
<reference evidence="13" key="2">
    <citation type="submission" date="2020-06" db="EMBL/GenBank/DDBJ databases">
        <title>Helianthus annuus Genome sequencing and assembly Release 2.</title>
        <authorList>
            <person name="Gouzy J."/>
            <person name="Langlade N."/>
            <person name="Munos S."/>
        </authorList>
    </citation>
    <scope>NUCLEOTIDE SEQUENCE</scope>
    <source>
        <tissue evidence="13">Leaves</tissue>
    </source>
</reference>
<dbReference type="FunFam" id="3.10.20.370:FF:000001">
    <property type="entry name" value="Retrovirus-related Pol polyprotein from transposon 17.6-like protein"/>
    <property type="match status" value="1"/>
</dbReference>
<keyword evidence="10" id="KW-0695">RNA-directed DNA polymerase</keyword>
<feature type="domain" description="Reverse transcriptase" evidence="12">
    <location>
        <begin position="441"/>
        <end position="620"/>
    </location>
</feature>
<dbReference type="InterPro" id="IPR021109">
    <property type="entry name" value="Peptidase_aspartic_dom_sf"/>
</dbReference>
<dbReference type="Gene3D" id="2.40.70.10">
    <property type="entry name" value="Acid Proteases"/>
    <property type="match status" value="1"/>
</dbReference>
<evidence type="ECO:0000259" key="12">
    <source>
        <dbReference type="PROSITE" id="PS50878"/>
    </source>
</evidence>
<evidence type="ECO:0000256" key="3">
    <source>
        <dbReference type="ARBA" id="ARBA00022695"/>
    </source>
</evidence>
<dbReference type="PANTHER" id="PTHR37984">
    <property type="entry name" value="PROTEIN CBG26694"/>
    <property type="match status" value="1"/>
</dbReference>
<dbReference type="CDD" id="cd00303">
    <property type="entry name" value="retropepsin_like"/>
    <property type="match status" value="1"/>
</dbReference>
<dbReference type="InterPro" id="IPR050951">
    <property type="entry name" value="Retrovirus_Pol_polyprotein"/>
</dbReference>
<evidence type="ECO:0000256" key="11">
    <source>
        <dbReference type="ARBA" id="ARBA00023268"/>
    </source>
</evidence>
<dbReference type="FunFam" id="3.30.70.270:FF:000026">
    <property type="entry name" value="Transposon Ty3-G Gag-Pol polyprotein"/>
    <property type="match status" value="1"/>
</dbReference>
<dbReference type="PANTHER" id="PTHR37984:SF5">
    <property type="entry name" value="PROTEIN NYNRIN-LIKE"/>
    <property type="match status" value="1"/>
</dbReference>
<dbReference type="GO" id="GO:0004523">
    <property type="term" value="F:RNA-DNA hybrid ribonuclease activity"/>
    <property type="evidence" value="ECO:0007669"/>
    <property type="project" value="UniProtKB-EC"/>
</dbReference>
<evidence type="ECO:0000256" key="10">
    <source>
        <dbReference type="ARBA" id="ARBA00022918"/>
    </source>
</evidence>
<evidence type="ECO:0000256" key="1">
    <source>
        <dbReference type="ARBA" id="ARBA00022670"/>
    </source>
</evidence>
<dbReference type="Pfam" id="PF00078">
    <property type="entry name" value="RVT_1"/>
    <property type="match status" value="1"/>
</dbReference>
<dbReference type="GO" id="GO:0006508">
    <property type="term" value="P:proteolysis"/>
    <property type="evidence" value="ECO:0007669"/>
    <property type="project" value="UniProtKB-KW"/>
</dbReference>
<dbReference type="PROSITE" id="PS50878">
    <property type="entry name" value="RT_POL"/>
    <property type="match status" value="1"/>
</dbReference>
<organism evidence="13 14">
    <name type="scientific">Helianthus annuus</name>
    <name type="common">Common sunflower</name>
    <dbReference type="NCBI Taxonomy" id="4232"/>
    <lineage>
        <taxon>Eukaryota</taxon>
        <taxon>Viridiplantae</taxon>
        <taxon>Streptophyta</taxon>
        <taxon>Embryophyta</taxon>
        <taxon>Tracheophyta</taxon>
        <taxon>Spermatophyta</taxon>
        <taxon>Magnoliopsida</taxon>
        <taxon>eudicotyledons</taxon>
        <taxon>Gunneridae</taxon>
        <taxon>Pentapetalae</taxon>
        <taxon>asterids</taxon>
        <taxon>campanulids</taxon>
        <taxon>Asterales</taxon>
        <taxon>Asteraceae</taxon>
        <taxon>Asteroideae</taxon>
        <taxon>Heliantheae alliance</taxon>
        <taxon>Heliantheae</taxon>
        <taxon>Helianthus</taxon>
    </lineage>
</organism>
<keyword evidence="4" id="KW-0540">Nuclease</keyword>
<keyword evidence="3 13" id="KW-0548">Nucleotidyltransferase</keyword>
<proteinExistence type="predicted"/>
<dbReference type="Pfam" id="PF08284">
    <property type="entry name" value="RVP_2"/>
    <property type="match status" value="1"/>
</dbReference>
<evidence type="ECO:0000256" key="8">
    <source>
        <dbReference type="ARBA" id="ARBA00022884"/>
    </source>
</evidence>
<evidence type="ECO:0000256" key="5">
    <source>
        <dbReference type="ARBA" id="ARBA00022759"/>
    </source>
</evidence>